<dbReference type="Proteomes" id="UP000316095">
    <property type="component" value="Unassembled WGS sequence"/>
</dbReference>
<gene>
    <name evidence="3" type="ORF">Pan54_48260</name>
</gene>
<name>A0A5C5XPS4_9PLAN</name>
<keyword evidence="4" id="KW-1185">Reference proteome</keyword>
<proteinExistence type="predicted"/>
<accession>A0A5C5XPS4</accession>
<protein>
    <recommendedName>
        <fullName evidence="5">Carboxypeptidase regulatory-like domain-containing protein</fullName>
    </recommendedName>
</protein>
<evidence type="ECO:0008006" key="5">
    <source>
        <dbReference type="Google" id="ProtNLM"/>
    </source>
</evidence>
<reference evidence="3 4" key="1">
    <citation type="submission" date="2019-02" db="EMBL/GenBank/DDBJ databases">
        <title>Deep-cultivation of Planctomycetes and their phenomic and genomic characterization uncovers novel biology.</title>
        <authorList>
            <person name="Wiegand S."/>
            <person name="Jogler M."/>
            <person name="Boedeker C."/>
            <person name="Pinto D."/>
            <person name="Vollmers J."/>
            <person name="Rivas-Marin E."/>
            <person name="Kohn T."/>
            <person name="Peeters S.H."/>
            <person name="Heuer A."/>
            <person name="Rast P."/>
            <person name="Oberbeckmann S."/>
            <person name="Bunk B."/>
            <person name="Jeske O."/>
            <person name="Meyerdierks A."/>
            <person name="Storesund J.E."/>
            <person name="Kallscheuer N."/>
            <person name="Luecker S."/>
            <person name="Lage O.M."/>
            <person name="Pohl T."/>
            <person name="Merkel B.J."/>
            <person name="Hornburger P."/>
            <person name="Mueller R.-W."/>
            <person name="Bruemmer F."/>
            <person name="Labrenz M."/>
            <person name="Spormann A.M."/>
            <person name="Op Den Camp H."/>
            <person name="Overmann J."/>
            <person name="Amann R."/>
            <person name="Jetten M.S.M."/>
            <person name="Mascher T."/>
            <person name="Medema M.H."/>
            <person name="Devos D.P."/>
            <person name="Kaster A.-K."/>
            <person name="Ovreas L."/>
            <person name="Rohde M."/>
            <person name="Galperin M.Y."/>
            <person name="Jogler C."/>
        </authorList>
    </citation>
    <scope>NUCLEOTIDE SEQUENCE [LARGE SCALE GENOMIC DNA]</scope>
    <source>
        <strain evidence="3 4">Pan54</strain>
    </source>
</reference>
<sequence>MKRSPAFYFVYLPIALMLLFVFGLSIWLASTGQQLEIAKKVVTPAASPDKAPTVPYEEGTGRVKGKILLEDGSPNTNEVTVHYHSERRTKNSSSSRSGNGGNVTDTFDLEISSGDLELMFISSDYAPAWLGPIENHADRVVEDLVVVLKPGGPLDISIFNQDGNPIHDANVYGYPYRNYSGGSHRKPKALEQGVYRFEHVNEVAYKVYVEADGYEPAELNLEHPNSIGTYELELVRAEPTTGTVIDVENQPVTNAKILLYVREKVGKNSSGTHGWMGKEIGQTDAQGKFELTELSKQYEYYGIIEAPDKRRTLFTDLTAGLSGIVYELPPLRSLHVTLRGNLTQIKDRYFRELKERHPYVKVDQRFKYESSHGGTHGDLLYEYLPVEIMESKASFVYHGIFTNKIEIQIGPYRVDFNPNDYADTGDLSLEFNLDTGEKIIQAYTVDASTNPQSE</sequence>
<evidence type="ECO:0000313" key="4">
    <source>
        <dbReference type="Proteomes" id="UP000316095"/>
    </source>
</evidence>
<keyword evidence="2" id="KW-0472">Membrane</keyword>
<evidence type="ECO:0000256" key="1">
    <source>
        <dbReference type="SAM" id="MobiDB-lite"/>
    </source>
</evidence>
<organism evidence="3 4">
    <name type="scientific">Rubinisphaera italica</name>
    <dbReference type="NCBI Taxonomy" id="2527969"/>
    <lineage>
        <taxon>Bacteria</taxon>
        <taxon>Pseudomonadati</taxon>
        <taxon>Planctomycetota</taxon>
        <taxon>Planctomycetia</taxon>
        <taxon>Planctomycetales</taxon>
        <taxon>Planctomycetaceae</taxon>
        <taxon>Rubinisphaera</taxon>
    </lineage>
</organism>
<keyword evidence="2" id="KW-0812">Transmembrane</keyword>
<feature type="region of interest" description="Disordered" evidence="1">
    <location>
        <begin position="83"/>
        <end position="103"/>
    </location>
</feature>
<evidence type="ECO:0000256" key="2">
    <source>
        <dbReference type="SAM" id="Phobius"/>
    </source>
</evidence>
<comment type="caution">
    <text evidence="3">The sequence shown here is derived from an EMBL/GenBank/DDBJ whole genome shotgun (WGS) entry which is preliminary data.</text>
</comment>
<dbReference type="AlphaFoldDB" id="A0A5C5XPS4"/>
<evidence type="ECO:0000313" key="3">
    <source>
        <dbReference type="EMBL" id="TWT64065.1"/>
    </source>
</evidence>
<dbReference type="EMBL" id="SJPG01000001">
    <property type="protein sequence ID" value="TWT64065.1"/>
    <property type="molecule type" value="Genomic_DNA"/>
</dbReference>
<keyword evidence="2" id="KW-1133">Transmembrane helix</keyword>
<feature type="transmembrane region" description="Helical" evidence="2">
    <location>
        <begin position="7"/>
        <end position="29"/>
    </location>
</feature>
<dbReference type="OrthoDB" id="279966at2"/>
<dbReference type="RefSeq" id="WP_146505806.1">
    <property type="nucleotide sequence ID" value="NZ_SJPG01000001.1"/>
</dbReference>